<dbReference type="Proteomes" id="UP000048965">
    <property type="component" value="Unassembled WGS sequence"/>
</dbReference>
<keyword evidence="3" id="KW-1185">Reference proteome</keyword>
<organism evidence="2 3">
    <name type="scientific">Streptomyces lydicamycinicus</name>
    <dbReference type="NCBI Taxonomy" id="1546107"/>
    <lineage>
        <taxon>Bacteria</taxon>
        <taxon>Bacillati</taxon>
        <taxon>Actinomycetota</taxon>
        <taxon>Actinomycetes</taxon>
        <taxon>Kitasatosporales</taxon>
        <taxon>Streptomycetaceae</taxon>
        <taxon>Streptomyces</taxon>
    </lineage>
</organism>
<gene>
    <name evidence="1" type="ORF">TPA0598_09_00010</name>
    <name evidence="2" type="ORF">TPA0598_20_00040</name>
</gene>
<reference evidence="3" key="1">
    <citation type="submission" date="2014-09" db="EMBL/GenBank/DDBJ databases">
        <title>Whole genome shotgun sequence of Streptomyces sp. NBRC 110027.</title>
        <authorList>
            <person name="Komaki H."/>
            <person name="Ichikawa N."/>
            <person name="Katano-Makiyama Y."/>
            <person name="Hosoyama A."/>
            <person name="Hashimoto M."/>
            <person name="Uohara A."/>
            <person name="Kitahashi Y."/>
            <person name="Ohji S."/>
            <person name="Kimura A."/>
            <person name="Yamazoe A."/>
            <person name="Igarashi Y."/>
            <person name="Fujita N."/>
        </authorList>
    </citation>
    <scope>NUCLEOTIDE SEQUENCE [LARGE SCALE GENOMIC DNA]</scope>
    <source>
        <strain evidence="3">NBRC 110027</strain>
    </source>
</reference>
<dbReference type="EMBL" id="BBNO01000020">
    <property type="protein sequence ID" value="GAO13070.1"/>
    <property type="molecule type" value="Genomic_DNA"/>
</dbReference>
<name>A0A0P4RI01_9ACTN</name>
<dbReference type="AlphaFoldDB" id="A0A0P4RI01"/>
<protein>
    <submittedName>
        <fullName evidence="2">Uncharacterized protein</fullName>
    </submittedName>
</protein>
<dbReference type="EMBL" id="BBNO01000009">
    <property type="protein sequence ID" value="GAO11710.1"/>
    <property type="molecule type" value="Genomic_DNA"/>
</dbReference>
<evidence type="ECO:0000313" key="2">
    <source>
        <dbReference type="EMBL" id="GAO13070.1"/>
    </source>
</evidence>
<comment type="caution">
    <text evidence="2">The sequence shown here is derived from an EMBL/GenBank/DDBJ whole genome shotgun (WGS) entry which is preliminary data.</text>
</comment>
<proteinExistence type="predicted"/>
<evidence type="ECO:0000313" key="3">
    <source>
        <dbReference type="Proteomes" id="UP000048965"/>
    </source>
</evidence>
<evidence type="ECO:0000313" key="1">
    <source>
        <dbReference type="EMBL" id="GAO11710.1"/>
    </source>
</evidence>
<accession>A0A0P4RI01</accession>
<reference evidence="2 3" key="2">
    <citation type="journal article" date="2015" name="Stand. Genomic Sci.">
        <title>Draft genome sequence of marine-derived Streptomyces sp. TP-A0598, a producer of anti-MRSA antibiotic lydicamycins.</title>
        <authorList>
            <person name="Komaki H."/>
            <person name="Ichikawa N."/>
            <person name="Hosoyama A."/>
            <person name="Fujita N."/>
            <person name="Igarashi Y."/>
        </authorList>
    </citation>
    <scope>NUCLEOTIDE SEQUENCE [LARGE SCALE GENOMIC DNA]</scope>
    <source>
        <strain evidence="2 3">NBRC 110027</strain>
    </source>
</reference>
<sequence>MNLLREGISGERVSNTWAICPSLWDKPWKRGLIPDTTSDRMVWWWKAPAVKDEPAAYQLVGGVMAYQGDDG</sequence>